<dbReference type="Proteomes" id="UP000038045">
    <property type="component" value="Unplaced"/>
</dbReference>
<evidence type="ECO:0000313" key="2">
    <source>
        <dbReference type="Proteomes" id="UP000038045"/>
    </source>
</evidence>
<proteinExistence type="predicted"/>
<evidence type="ECO:0000313" key="3">
    <source>
        <dbReference type="WBParaSite" id="PTRK_0000566000.1"/>
    </source>
</evidence>
<reference evidence="3" key="1">
    <citation type="submission" date="2017-02" db="UniProtKB">
        <authorList>
            <consortium name="WormBaseParasite"/>
        </authorList>
    </citation>
    <scope>IDENTIFICATION</scope>
</reference>
<evidence type="ECO:0000256" key="1">
    <source>
        <dbReference type="SAM" id="SignalP"/>
    </source>
</evidence>
<organism evidence="2 3">
    <name type="scientific">Parastrongyloides trichosuri</name>
    <name type="common">Possum-specific nematode worm</name>
    <dbReference type="NCBI Taxonomy" id="131310"/>
    <lineage>
        <taxon>Eukaryota</taxon>
        <taxon>Metazoa</taxon>
        <taxon>Ecdysozoa</taxon>
        <taxon>Nematoda</taxon>
        <taxon>Chromadorea</taxon>
        <taxon>Rhabditida</taxon>
        <taxon>Tylenchina</taxon>
        <taxon>Panagrolaimomorpha</taxon>
        <taxon>Strongyloidoidea</taxon>
        <taxon>Strongyloididae</taxon>
        <taxon>Parastrongyloides</taxon>
    </lineage>
</organism>
<feature type="signal peptide" evidence="1">
    <location>
        <begin position="1"/>
        <end position="20"/>
    </location>
</feature>
<feature type="chain" id="PRO_5005891542" evidence="1">
    <location>
        <begin position="21"/>
        <end position="107"/>
    </location>
</feature>
<name>A0A0N4ZDJ7_PARTI</name>
<keyword evidence="2" id="KW-1185">Reference proteome</keyword>
<accession>A0A0N4ZDJ7</accession>
<keyword evidence="1" id="KW-0732">Signal</keyword>
<dbReference type="AlphaFoldDB" id="A0A0N4ZDJ7"/>
<dbReference type="WBParaSite" id="PTRK_0000566000.1">
    <property type="protein sequence ID" value="PTRK_0000566000.1"/>
    <property type="gene ID" value="PTRK_0000566000"/>
</dbReference>
<sequence length="107" mass="12238">MNYPFILLFLIILNINFSDGLKASCTSNRLEQRGRCRVSLRENENIRDTVLWPHLNDKDRRAIEAIMSRGSGNHAKEISDYLTNRADPDNIVGPPFISSLISTFLLF</sequence>
<protein>
    <submittedName>
        <fullName evidence="3">Uncharacterized protein</fullName>
    </submittedName>
</protein>